<dbReference type="InterPro" id="IPR029158">
    <property type="entry name" value="STING"/>
</dbReference>
<dbReference type="Pfam" id="PF15009">
    <property type="entry name" value="STING_LBD"/>
    <property type="match status" value="2"/>
</dbReference>
<proteinExistence type="predicted"/>
<evidence type="ECO:0000313" key="2">
    <source>
        <dbReference type="EMBL" id="ELT95198.1"/>
    </source>
</evidence>
<sequence length="444" mass="50077">MNQLGAQVREDQLGKGAASRFYAGYFKKILKAIKDHVKATMGKKKDPLFLDSTILLVFLQSGKCPPTFFKFDDSIMTIKHKNMLTLNLDVAGQEKRPYNIPVHRITDPETFDEVYFLGEFPASLNTLAAIAVDPAYDFNTEEDLKKEISAFRDKLIQEILPAQDADIQNVFEVVLYDDTVSDTDPEWQSLGSVLFDILTRKLAAAAAARKNPLFYQNTPRFQVQVREDQLGYSATSEYFAGYLKLIIPGLKTRAEKYVSDCETERVKGRYTRLCPPICLNVRPPPDLFTSQFLVIILQSGKAPPTFHSFDKNITTDSNAYIKHEIDIGGKTRSFQTLIHCVTDPRTGAQYRFMGEFPAAFATLAEIEADPTFDFDVDDLKDQTLAFQEKLIEKILPAQDELIRNGVKIIVFDDTVTDPPTAQASLAEVICDYITSKTLLKEKMN</sequence>
<protein>
    <recommendedName>
        <fullName evidence="1">STING ligand-binding domain-containing protein</fullName>
    </recommendedName>
</protein>
<dbReference type="EMBL" id="AMQN01011963">
    <property type="status" value="NOT_ANNOTATED_CDS"/>
    <property type="molecule type" value="Genomic_DNA"/>
</dbReference>
<reference evidence="3" key="3">
    <citation type="submission" date="2015-06" db="UniProtKB">
        <authorList>
            <consortium name="EnsemblMetazoa"/>
        </authorList>
    </citation>
    <scope>IDENTIFICATION</scope>
</reference>
<gene>
    <name evidence="2" type="ORF">CAPTEDRAFT_187527</name>
</gene>
<dbReference type="GO" id="GO:0016239">
    <property type="term" value="P:positive regulation of macroautophagy"/>
    <property type="evidence" value="ECO:0007669"/>
    <property type="project" value="TreeGrafter"/>
</dbReference>
<dbReference type="GO" id="GO:0032481">
    <property type="term" value="P:positive regulation of type I interferon production"/>
    <property type="evidence" value="ECO:0007669"/>
    <property type="project" value="InterPro"/>
</dbReference>
<keyword evidence="4" id="KW-1185">Reference proteome</keyword>
<accession>R7TMU7</accession>
<dbReference type="AlphaFoldDB" id="R7TMU7"/>
<dbReference type="GO" id="GO:0000045">
    <property type="term" value="P:autophagosome assembly"/>
    <property type="evidence" value="ECO:0007669"/>
    <property type="project" value="TreeGrafter"/>
</dbReference>
<dbReference type="GO" id="GO:0061709">
    <property type="term" value="P:reticulophagy"/>
    <property type="evidence" value="ECO:0007669"/>
    <property type="project" value="TreeGrafter"/>
</dbReference>
<evidence type="ECO:0000313" key="3">
    <source>
        <dbReference type="EnsemblMetazoa" id="CapteP187527"/>
    </source>
</evidence>
<dbReference type="InterPro" id="IPR038623">
    <property type="entry name" value="STING_C_sf"/>
</dbReference>
<reference evidence="2 4" key="2">
    <citation type="journal article" date="2013" name="Nature">
        <title>Insights into bilaterian evolution from three spiralian genomes.</title>
        <authorList>
            <person name="Simakov O."/>
            <person name="Marletaz F."/>
            <person name="Cho S.J."/>
            <person name="Edsinger-Gonzales E."/>
            <person name="Havlak P."/>
            <person name="Hellsten U."/>
            <person name="Kuo D.H."/>
            <person name="Larsson T."/>
            <person name="Lv J."/>
            <person name="Arendt D."/>
            <person name="Savage R."/>
            <person name="Osoegawa K."/>
            <person name="de Jong P."/>
            <person name="Grimwood J."/>
            <person name="Chapman J.A."/>
            <person name="Shapiro H."/>
            <person name="Aerts A."/>
            <person name="Otillar R.P."/>
            <person name="Terry A.Y."/>
            <person name="Boore J.L."/>
            <person name="Grigoriev I.V."/>
            <person name="Lindberg D.R."/>
            <person name="Seaver E.C."/>
            <person name="Weisblat D.A."/>
            <person name="Putnam N.H."/>
            <person name="Rokhsar D.S."/>
        </authorList>
    </citation>
    <scope>NUCLEOTIDE SEQUENCE</scope>
    <source>
        <strain evidence="2 4">I ESC-2004</strain>
    </source>
</reference>
<organism evidence="2">
    <name type="scientific">Capitella teleta</name>
    <name type="common">Polychaete worm</name>
    <dbReference type="NCBI Taxonomy" id="283909"/>
    <lineage>
        <taxon>Eukaryota</taxon>
        <taxon>Metazoa</taxon>
        <taxon>Spiralia</taxon>
        <taxon>Lophotrochozoa</taxon>
        <taxon>Annelida</taxon>
        <taxon>Polychaeta</taxon>
        <taxon>Sedentaria</taxon>
        <taxon>Scolecida</taxon>
        <taxon>Capitellidae</taxon>
        <taxon>Capitella</taxon>
    </lineage>
</organism>
<dbReference type="EMBL" id="KB309212">
    <property type="protein sequence ID" value="ELT95198.1"/>
    <property type="molecule type" value="Genomic_DNA"/>
</dbReference>
<dbReference type="HOGENOM" id="CLU_630454_0_0_1"/>
<dbReference type="PANTHER" id="PTHR34339">
    <property type="entry name" value="STIMULATOR OF INTERFERON GENES PROTEIN"/>
    <property type="match status" value="1"/>
</dbReference>
<dbReference type="EnsemblMetazoa" id="CapteT187527">
    <property type="protein sequence ID" value="CapteP187527"/>
    <property type="gene ID" value="CapteG187527"/>
</dbReference>
<dbReference type="InterPro" id="IPR055432">
    <property type="entry name" value="STING_LBD"/>
</dbReference>
<dbReference type="GO" id="GO:0005789">
    <property type="term" value="C:endoplasmic reticulum membrane"/>
    <property type="evidence" value="ECO:0007669"/>
    <property type="project" value="TreeGrafter"/>
</dbReference>
<evidence type="ECO:0000313" key="4">
    <source>
        <dbReference type="Proteomes" id="UP000014760"/>
    </source>
</evidence>
<dbReference type="GO" id="GO:0045087">
    <property type="term" value="P:innate immune response"/>
    <property type="evidence" value="ECO:0007669"/>
    <property type="project" value="TreeGrafter"/>
</dbReference>
<evidence type="ECO:0000259" key="1">
    <source>
        <dbReference type="Pfam" id="PF15009"/>
    </source>
</evidence>
<feature type="domain" description="STING ligand-binding" evidence="1">
    <location>
        <begin position="235"/>
        <end position="431"/>
    </location>
</feature>
<reference evidence="4" key="1">
    <citation type="submission" date="2012-12" db="EMBL/GenBank/DDBJ databases">
        <authorList>
            <person name="Hellsten U."/>
            <person name="Grimwood J."/>
            <person name="Chapman J.A."/>
            <person name="Shapiro H."/>
            <person name="Aerts A."/>
            <person name="Otillar R.P."/>
            <person name="Terry A.Y."/>
            <person name="Boore J.L."/>
            <person name="Simakov O."/>
            <person name="Marletaz F."/>
            <person name="Cho S.-J."/>
            <person name="Edsinger-Gonzales E."/>
            <person name="Havlak P."/>
            <person name="Kuo D.-H."/>
            <person name="Larsson T."/>
            <person name="Lv J."/>
            <person name="Arendt D."/>
            <person name="Savage R."/>
            <person name="Osoegawa K."/>
            <person name="de Jong P."/>
            <person name="Lindberg D.R."/>
            <person name="Seaver E.C."/>
            <person name="Weisblat D.A."/>
            <person name="Putnam N.H."/>
            <person name="Grigoriev I.V."/>
            <person name="Rokhsar D.S."/>
        </authorList>
    </citation>
    <scope>NUCLEOTIDE SEQUENCE</scope>
    <source>
        <strain evidence="4">I ESC-2004</strain>
    </source>
</reference>
<dbReference type="GO" id="GO:0005776">
    <property type="term" value="C:autophagosome"/>
    <property type="evidence" value="ECO:0007669"/>
    <property type="project" value="TreeGrafter"/>
</dbReference>
<dbReference type="GO" id="GO:0035438">
    <property type="term" value="F:cyclic-di-GMP binding"/>
    <property type="evidence" value="ECO:0007669"/>
    <property type="project" value="TreeGrafter"/>
</dbReference>
<name>R7TMU7_CAPTE</name>
<dbReference type="PANTHER" id="PTHR34339:SF1">
    <property type="entry name" value="STIMULATOR OF INTERFERON GENES PROTEIN"/>
    <property type="match status" value="1"/>
</dbReference>
<feature type="domain" description="STING ligand-binding" evidence="1">
    <location>
        <begin position="14"/>
        <end position="194"/>
    </location>
</feature>
<dbReference type="Gene3D" id="3.40.50.12100">
    <property type="entry name" value="Stimulator of interferon genes protein"/>
    <property type="match status" value="2"/>
</dbReference>
<dbReference type="GO" id="GO:0061507">
    <property type="term" value="F:2',3'-cyclic GMP-AMP binding"/>
    <property type="evidence" value="ECO:0007669"/>
    <property type="project" value="TreeGrafter"/>
</dbReference>
<dbReference type="Proteomes" id="UP000014760">
    <property type="component" value="Unassembled WGS sequence"/>
</dbReference>
<dbReference type="GO" id="GO:0002218">
    <property type="term" value="P:activation of innate immune response"/>
    <property type="evidence" value="ECO:0007669"/>
    <property type="project" value="InterPro"/>
</dbReference>